<dbReference type="FunFam" id="3.30.565.10:FF:000006">
    <property type="entry name" value="Sensor histidine kinase WalK"/>
    <property type="match status" value="1"/>
</dbReference>
<evidence type="ECO:0000259" key="6">
    <source>
        <dbReference type="PROSITE" id="PS50109"/>
    </source>
</evidence>
<dbReference type="Gene3D" id="3.30.450.40">
    <property type="match status" value="1"/>
</dbReference>
<name>A0A495DLV8_9PROT</name>
<dbReference type="GO" id="GO:0000155">
    <property type="term" value="F:phosphorelay sensor kinase activity"/>
    <property type="evidence" value="ECO:0007669"/>
    <property type="project" value="InterPro"/>
</dbReference>
<evidence type="ECO:0000256" key="4">
    <source>
        <dbReference type="ARBA" id="ARBA00022679"/>
    </source>
</evidence>
<dbReference type="PROSITE" id="PS50112">
    <property type="entry name" value="PAS"/>
    <property type="match status" value="1"/>
</dbReference>
<evidence type="ECO:0000256" key="5">
    <source>
        <dbReference type="ARBA" id="ARBA00022777"/>
    </source>
</evidence>
<dbReference type="SUPFAM" id="SSF55874">
    <property type="entry name" value="ATPase domain of HSP90 chaperone/DNA topoisomerase II/histidine kinase"/>
    <property type="match status" value="1"/>
</dbReference>
<feature type="domain" description="PAC" evidence="8">
    <location>
        <begin position="249"/>
        <end position="301"/>
    </location>
</feature>
<dbReference type="SMART" id="SM00387">
    <property type="entry name" value="HATPase_c"/>
    <property type="match status" value="1"/>
</dbReference>
<dbReference type="Gene3D" id="1.10.287.130">
    <property type="match status" value="1"/>
</dbReference>
<dbReference type="InterPro" id="IPR003018">
    <property type="entry name" value="GAF"/>
</dbReference>
<dbReference type="InterPro" id="IPR003594">
    <property type="entry name" value="HATPase_dom"/>
</dbReference>
<dbReference type="SMART" id="SM00388">
    <property type="entry name" value="HisKA"/>
    <property type="match status" value="1"/>
</dbReference>
<evidence type="ECO:0000259" key="8">
    <source>
        <dbReference type="PROSITE" id="PS50113"/>
    </source>
</evidence>
<dbReference type="CDD" id="cd00130">
    <property type="entry name" value="PAS"/>
    <property type="match status" value="1"/>
</dbReference>
<evidence type="ECO:0000259" key="7">
    <source>
        <dbReference type="PROSITE" id="PS50112"/>
    </source>
</evidence>
<dbReference type="InterPro" id="IPR000014">
    <property type="entry name" value="PAS"/>
</dbReference>
<dbReference type="Pfam" id="PF01590">
    <property type="entry name" value="GAF"/>
    <property type="match status" value="1"/>
</dbReference>
<gene>
    <name evidence="9" type="ORF">C7435_0645</name>
</gene>
<dbReference type="Pfam" id="PF00512">
    <property type="entry name" value="HisKA"/>
    <property type="match status" value="1"/>
</dbReference>
<dbReference type="InterPro" id="IPR000700">
    <property type="entry name" value="PAS-assoc_C"/>
</dbReference>
<dbReference type="InterPro" id="IPR001610">
    <property type="entry name" value="PAC"/>
</dbReference>
<dbReference type="InterPro" id="IPR013655">
    <property type="entry name" value="PAS_fold_3"/>
</dbReference>
<evidence type="ECO:0000313" key="10">
    <source>
        <dbReference type="Proteomes" id="UP000273675"/>
    </source>
</evidence>
<dbReference type="InterPro" id="IPR029016">
    <property type="entry name" value="GAF-like_dom_sf"/>
</dbReference>
<organism evidence="9 10">
    <name type="scientific">Maricaulis maris</name>
    <dbReference type="NCBI Taxonomy" id="74318"/>
    <lineage>
        <taxon>Bacteria</taxon>
        <taxon>Pseudomonadati</taxon>
        <taxon>Pseudomonadota</taxon>
        <taxon>Alphaproteobacteria</taxon>
        <taxon>Maricaulales</taxon>
        <taxon>Maricaulaceae</taxon>
        <taxon>Maricaulis</taxon>
    </lineage>
</organism>
<proteinExistence type="predicted"/>
<dbReference type="PANTHER" id="PTHR43304:SF1">
    <property type="entry name" value="PAC DOMAIN-CONTAINING PROTEIN"/>
    <property type="match status" value="1"/>
</dbReference>
<dbReference type="Pfam" id="PF02518">
    <property type="entry name" value="HATPase_c"/>
    <property type="match status" value="1"/>
</dbReference>
<dbReference type="EC" id="2.7.13.3" evidence="2"/>
<dbReference type="PROSITE" id="PS50109">
    <property type="entry name" value="HIS_KIN"/>
    <property type="match status" value="1"/>
</dbReference>
<dbReference type="PROSITE" id="PS50113">
    <property type="entry name" value="PAC"/>
    <property type="match status" value="2"/>
</dbReference>
<dbReference type="Pfam" id="PF08447">
    <property type="entry name" value="PAS_3"/>
    <property type="match status" value="2"/>
</dbReference>
<dbReference type="SUPFAM" id="SSF55781">
    <property type="entry name" value="GAF domain-like"/>
    <property type="match status" value="1"/>
</dbReference>
<dbReference type="SUPFAM" id="SSF55785">
    <property type="entry name" value="PYP-like sensor domain (PAS domain)"/>
    <property type="match status" value="2"/>
</dbReference>
<protein>
    <recommendedName>
        <fullName evidence="2">histidine kinase</fullName>
        <ecNumber evidence="2">2.7.13.3</ecNumber>
    </recommendedName>
</protein>
<dbReference type="NCBIfam" id="TIGR00229">
    <property type="entry name" value="sensory_box"/>
    <property type="match status" value="1"/>
</dbReference>
<evidence type="ECO:0000256" key="3">
    <source>
        <dbReference type="ARBA" id="ARBA00022553"/>
    </source>
</evidence>
<comment type="catalytic activity">
    <reaction evidence="1">
        <text>ATP + protein L-histidine = ADP + protein N-phospho-L-histidine.</text>
        <dbReference type="EC" id="2.7.13.3"/>
    </reaction>
</comment>
<keyword evidence="3" id="KW-0597">Phosphoprotein</keyword>
<evidence type="ECO:0000256" key="2">
    <source>
        <dbReference type="ARBA" id="ARBA00012438"/>
    </source>
</evidence>
<comment type="caution">
    <text evidence="9">The sequence shown here is derived from an EMBL/GenBank/DDBJ whole genome shotgun (WGS) entry which is preliminary data.</text>
</comment>
<dbReference type="InterPro" id="IPR036097">
    <property type="entry name" value="HisK_dim/P_sf"/>
</dbReference>
<dbReference type="Gene3D" id="3.30.565.10">
    <property type="entry name" value="Histidine kinase-like ATPase, C-terminal domain"/>
    <property type="match status" value="1"/>
</dbReference>
<dbReference type="InterPro" id="IPR003661">
    <property type="entry name" value="HisK_dim/P_dom"/>
</dbReference>
<keyword evidence="4" id="KW-0808">Transferase</keyword>
<dbReference type="InterPro" id="IPR036890">
    <property type="entry name" value="HATPase_C_sf"/>
</dbReference>
<dbReference type="InterPro" id="IPR004358">
    <property type="entry name" value="Sig_transdc_His_kin-like_C"/>
</dbReference>
<dbReference type="AlphaFoldDB" id="A0A495DLV8"/>
<accession>A0A495DLV8</accession>
<feature type="domain" description="Histidine kinase" evidence="6">
    <location>
        <begin position="448"/>
        <end position="662"/>
    </location>
</feature>
<evidence type="ECO:0000256" key="1">
    <source>
        <dbReference type="ARBA" id="ARBA00000085"/>
    </source>
</evidence>
<dbReference type="EMBL" id="RBIM01000002">
    <property type="protein sequence ID" value="RKR02706.1"/>
    <property type="molecule type" value="Genomic_DNA"/>
</dbReference>
<dbReference type="Proteomes" id="UP000273675">
    <property type="component" value="Unassembled WGS sequence"/>
</dbReference>
<dbReference type="SMART" id="SM00091">
    <property type="entry name" value="PAS"/>
    <property type="match status" value="1"/>
</dbReference>
<sequence>MDKLTKSARAGRWASTQEILLQLVQISTTGEGGHDACIDQLLDTVAQYFRLPLAIISQIEDGRYEVEFVRDVNNAVVVGQVFDLCETYCERVIALEQPIYVDRASDSLFADHPCYRNLGLETYLGVRLFVDGVVYGTLNLTGPEARDKPWSPEEVAVLETAGALVSHRLALRQADRRFSLAVKGASVGLWEWDVRTDAVFWSPRFMELAGITDPDFQPVFDDFADRLHPADVDRVMLAINDHLSQRKPFAIEYRWRHEHGHYVWVQARGQAAWGRGGQALRMAGSLDDITERKNVEMRASDRLRLLEMAGKAAQIGYIEISPEAGLGTASDEVYDILGLDRARFELSFDNLLSCVHRDEASTARVFVEDALESGHLASETFRFVRKSDGDERLVHVWIRAVREADGRNVRTFSVIQDVTVQRADEQKLRHQTVELKRTNVQLERFASVASHDLQEPLRKVSTYGGLLARDYSEVLDARGTKMVTQMVDASQRMQQLIADLLQYSRSSHVALKLEDLSLATLIEEVMADLEMAITDCHATINYPVDAVIKGDRVLMRQLFVNLIGNALKYRDNTRKPVVDIGVQAATNCCRIVVSDNGIGFERKHAGRIFEVFRRLHARDAYPGTGVGLALCQRIVERHGGAIRADGECGVGASFTVELPLEPVDCYSLMTGETG</sequence>
<feature type="domain" description="PAC" evidence="8">
    <location>
        <begin position="377"/>
        <end position="430"/>
    </location>
</feature>
<dbReference type="SUPFAM" id="SSF47384">
    <property type="entry name" value="Homodimeric domain of signal transducing histidine kinase"/>
    <property type="match status" value="1"/>
</dbReference>
<dbReference type="SMART" id="SM00065">
    <property type="entry name" value="GAF"/>
    <property type="match status" value="1"/>
</dbReference>
<dbReference type="InterPro" id="IPR052162">
    <property type="entry name" value="Sensor_kinase/Photoreceptor"/>
</dbReference>
<dbReference type="SMART" id="SM00086">
    <property type="entry name" value="PAC"/>
    <property type="match status" value="2"/>
</dbReference>
<feature type="domain" description="PAS" evidence="7">
    <location>
        <begin position="174"/>
        <end position="246"/>
    </location>
</feature>
<dbReference type="PRINTS" id="PR00344">
    <property type="entry name" value="BCTRLSENSOR"/>
</dbReference>
<reference evidence="9 10" key="1">
    <citation type="submission" date="2018-10" db="EMBL/GenBank/DDBJ databases">
        <title>Genomic Encyclopedia of Type Strains, Phase IV (KMG-IV): sequencing the most valuable type-strain genomes for metagenomic binning, comparative biology and taxonomic classification.</title>
        <authorList>
            <person name="Goeker M."/>
        </authorList>
    </citation>
    <scope>NUCLEOTIDE SEQUENCE [LARGE SCALE GENOMIC DNA]</scope>
    <source>
        <strain evidence="9 10">DSM 4734</strain>
    </source>
</reference>
<dbReference type="InterPro" id="IPR035965">
    <property type="entry name" value="PAS-like_dom_sf"/>
</dbReference>
<dbReference type="RefSeq" id="WP_170150329.1">
    <property type="nucleotide sequence ID" value="NZ_RBIM01000002.1"/>
</dbReference>
<dbReference type="Gene3D" id="3.30.450.20">
    <property type="entry name" value="PAS domain"/>
    <property type="match status" value="2"/>
</dbReference>
<dbReference type="InterPro" id="IPR005467">
    <property type="entry name" value="His_kinase_dom"/>
</dbReference>
<evidence type="ECO:0000313" key="9">
    <source>
        <dbReference type="EMBL" id="RKR02706.1"/>
    </source>
</evidence>
<dbReference type="CDD" id="cd00082">
    <property type="entry name" value="HisKA"/>
    <property type="match status" value="1"/>
</dbReference>
<keyword evidence="5" id="KW-0418">Kinase</keyword>
<dbReference type="PANTHER" id="PTHR43304">
    <property type="entry name" value="PHYTOCHROME-LIKE PROTEIN CPH1"/>
    <property type="match status" value="1"/>
</dbReference>